<dbReference type="EMBL" id="AQHF01000032">
    <property type="protein sequence ID" value="MBE0348273.1"/>
    <property type="molecule type" value="Genomic_DNA"/>
</dbReference>
<name>A0A8I0T6G6_9GAMM</name>
<feature type="compositionally biased region" description="Basic and acidic residues" evidence="1">
    <location>
        <begin position="19"/>
        <end position="40"/>
    </location>
</feature>
<organism evidence="2 3">
    <name type="scientific">Pseudoalteromonas peptidolytica F12-50-A1</name>
    <dbReference type="NCBI Taxonomy" id="1315280"/>
    <lineage>
        <taxon>Bacteria</taxon>
        <taxon>Pseudomonadati</taxon>
        <taxon>Pseudomonadota</taxon>
        <taxon>Gammaproteobacteria</taxon>
        <taxon>Alteromonadales</taxon>
        <taxon>Pseudoalteromonadaceae</taxon>
        <taxon>Pseudoalteromonas</taxon>
    </lineage>
</organism>
<comment type="caution">
    <text evidence="2">The sequence shown here is derived from an EMBL/GenBank/DDBJ whole genome shotgun (WGS) entry which is preliminary data.</text>
</comment>
<accession>A0A8I0T6G6</accession>
<evidence type="ECO:0000313" key="2">
    <source>
        <dbReference type="EMBL" id="MBE0348273.1"/>
    </source>
</evidence>
<proteinExistence type="predicted"/>
<keyword evidence="3" id="KW-1185">Reference proteome</keyword>
<feature type="region of interest" description="Disordered" evidence="1">
    <location>
        <begin position="16"/>
        <end position="40"/>
    </location>
</feature>
<gene>
    <name evidence="2" type="ORF">PPEP_a4557</name>
</gene>
<reference evidence="2 3" key="1">
    <citation type="submission" date="2015-06" db="EMBL/GenBank/DDBJ databases">
        <title>Genome sequence of Pseudoalteromonas peptidolytica.</title>
        <authorList>
            <person name="Xie B.-B."/>
            <person name="Rong J.-C."/>
            <person name="Qin Q.-L."/>
            <person name="Zhang Y.-Z."/>
        </authorList>
    </citation>
    <scope>NUCLEOTIDE SEQUENCE [LARGE SCALE GENOMIC DNA]</scope>
    <source>
        <strain evidence="2 3">F12-50-A1</strain>
    </source>
</reference>
<evidence type="ECO:0000313" key="3">
    <source>
        <dbReference type="Proteomes" id="UP000660708"/>
    </source>
</evidence>
<dbReference type="Proteomes" id="UP000660708">
    <property type="component" value="Unassembled WGS sequence"/>
</dbReference>
<sequence>MVIVMSMNPAPAGVHIRSSKAEEARGFIKPKSGEMRLHHE</sequence>
<evidence type="ECO:0000256" key="1">
    <source>
        <dbReference type="SAM" id="MobiDB-lite"/>
    </source>
</evidence>
<dbReference type="AlphaFoldDB" id="A0A8I0T6G6"/>
<protein>
    <submittedName>
        <fullName evidence="2">Uncharacterized protein</fullName>
    </submittedName>
</protein>